<dbReference type="PANTHER" id="PTHR31672:SF13">
    <property type="entry name" value="F-BOX PROTEIN CPR30-LIKE"/>
    <property type="match status" value="1"/>
</dbReference>
<proteinExistence type="predicted"/>
<dbReference type="PROSITE" id="PS50181">
    <property type="entry name" value="FBOX"/>
    <property type="match status" value="1"/>
</dbReference>
<accession>A0AAN8UPG5</accession>
<dbReference type="Pfam" id="PF00646">
    <property type="entry name" value="F-box"/>
    <property type="match status" value="1"/>
</dbReference>
<dbReference type="Pfam" id="PF07734">
    <property type="entry name" value="FBA_1"/>
    <property type="match status" value="1"/>
</dbReference>
<dbReference type="NCBIfam" id="TIGR01640">
    <property type="entry name" value="F_box_assoc_1"/>
    <property type="match status" value="1"/>
</dbReference>
<dbReference type="PANTHER" id="PTHR31672">
    <property type="entry name" value="BNACNNG10540D PROTEIN"/>
    <property type="match status" value="1"/>
</dbReference>
<dbReference type="CDD" id="cd22157">
    <property type="entry name" value="F-box_AtFBW1-like"/>
    <property type="match status" value="1"/>
</dbReference>
<dbReference type="Gene3D" id="1.20.1280.50">
    <property type="match status" value="1"/>
</dbReference>
<dbReference type="InterPro" id="IPR001810">
    <property type="entry name" value="F-box_dom"/>
</dbReference>
<comment type="caution">
    <text evidence="2">The sequence shown here is derived from an EMBL/GenBank/DDBJ whole genome shotgun (WGS) entry which is preliminary data.</text>
</comment>
<reference evidence="2 3" key="1">
    <citation type="submission" date="2023-12" db="EMBL/GenBank/DDBJ databases">
        <title>A high-quality genome assembly for Dillenia turbinata (Dilleniales).</title>
        <authorList>
            <person name="Chanderbali A."/>
        </authorList>
    </citation>
    <scope>NUCLEOTIDE SEQUENCE [LARGE SCALE GENOMIC DNA]</scope>
    <source>
        <strain evidence="2">LSX21</strain>
        <tissue evidence="2">Leaf</tissue>
    </source>
</reference>
<evidence type="ECO:0000313" key="3">
    <source>
        <dbReference type="Proteomes" id="UP001370490"/>
    </source>
</evidence>
<dbReference type="InterPro" id="IPR036047">
    <property type="entry name" value="F-box-like_dom_sf"/>
</dbReference>
<sequence length="369" mass="41528">MQVILPTLPDEIIADILSRVPVKSLVRFRCVSKEWCSLVANTKFIKAHLQRSNARQDHHRAHLSALAYSSCPSPDDHSAETNIILNFPPKFQNEAYRIVGSCDGLLLIAVDSGYTFLLNPSTREYKELPQPAYFPSNYELVTYGFGYDSSSDDYKVVRVCNTGTSATIAIGIEVYELKSNMWRNLQDCPRGSYFIYDEPGIFVSGAIHWILCRKNPEVEQCGDRTILCLDLKEEKFCELPAPDFGNIQAFIQNIGVSRGFLSIVVTFHEILEVQVMIQHGVKASWTKVISIPFFCMIMHDCISESSCGLRIQEWKELVKYNSQGKNERDVFSGNDVLNLLSYMHGVDAAIYVESLVCPHGNGETSQANT</sequence>
<feature type="domain" description="F-box" evidence="1">
    <location>
        <begin position="2"/>
        <end position="48"/>
    </location>
</feature>
<dbReference type="SUPFAM" id="SSF81383">
    <property type="entry name" value="F-box domain"/>
    <property type="match status" value="1"/>
</dbReference>
<evidence type="ECO:0000313" key="2">
    <source>
        <dbReference type="EMBL" id="KAK6914167.1"/>
    </source>
</evidence>
<dbReference type="AlphaFoldDB" id="A0AAN8UPG5"/>
<organism evidence="2 3">
    <name type="scientific">Dillenia turbinata</name>
    <dbReference type="NCBI Taxonomy" id="194707"/>
    <lineage>
        <taxon>Eukaryota</taxon>
        <taxon>Viridiplantae</taxon>
        <taxon>Streptophyta</taxon>
        <taxon>Embryophyta</taxon>
        <taxon>Tracheophyta</taxon>
        <taxon>Spermatophyta</taxon>
        <taxon>Magnoliopsida</taxon>
        <taxon>eudicotyledons</taxon>
        <taxon>Gunneridae</taxon>
        <taxon>Pentapetalae</taxon>
        <taxon>Dilleniales</taxon>
        <taxon>Dilleniaceae</taxon>
        <taxon>Dillenia</taxon>
    </lineage>
</organism>
<keyword evidence="3" id="KW-1185">Reference proteome</keyword>
<evidence type="ECO:0000259" key="1">
    <source>
        <dbReference type="PROSITE" id="PS50181"/>
    </source>
</evidence>
<dbReference type="InterPro" id="IPR017451">
    <property type="entry name" value="F-box-assoc_interact_dom"/>
</dbReference>
<gene>
    <name evidence="2" type="ORF">RJ641_021488</name>
</gene>
<dbReference type="EMBL" id="JBAMMX010000026">
    <property type="protein sequence ID" value="KAK6914167.1"/>
    <property type="molecule type" value="Genomic_DNA"/>
</dbReference>
<dbReference type="SMART" id="SM00256">
    <property type="entry name" value="FBOX"/>
    <property type="match status" value="1"/>
</dbReference>
<dbReference type="InterPro" id="IPR050796">
    <property type="entry name" value="SCF_F-box_component"/>
</dbReference>
<dbReference type="Proteomes" id="UP001370490">
    <property type="component" value="Unassembled WGS sequence"/>
</dbReference>
<name>A0AAN8UPG5_9MAGN</name>
<protein>
    <submittedName>
        <fullName evidence="2">F-box domain</fullName>
    </submittedName>
</protein>
<dbReference type="InterPro" id="IPR006527">
    <property type="entry name" value="F-box-assoc_dom_typ1"/>
</dbReference>